<dbReference type="RefSeq" id="WP_179579522.1">
    <property type="nucleotide sequence ID" value="NZ_JACCFM010000001.1"/>
</dbReference>
<keyword evidence="1" id="KW-1133">Transmembrane helix</keyword>
<evidence type="ECO:0000313" key="3">
    <source>
        <dbReference type="Proteomes" id="UP000537260"/>
    </source>
</evidence>
<evidence type="ECO:0000313" key="2">
    <source>
        <dbReference type="EMBL" id="NYJ20825.1"/>
    </source>
</evidence>
<dbReference type="Proteomes" id="UP000537260">
    <property type="component" value="Unassembled WGS sequence"/>
</dbReference>
<proteinExistence type="predicted"/>
<reference evidence="2 3" key="1">
    <citation type="submission" date="2020-07" db="EMBL/GenBank/DDBJ databases">
        <title>Sequencing the genomes of 1000 actinobacteria strains.</title>
        <authorList>
            <person name="Klenk H.-P."/>
        </authorList>
    </citation>
    <scope>NUCLEOTIDE SEQUENCE [LARGE SCALE GENOMIC DNA]</scope>
    <source>
        <strain evidence="2 3">LI1</strain>
    </source>
</reference>
<evidence type="ECO:0008006" key="4">
    <source>
        <dbReference type="Google" id="ProtNLM"/>
    </source>
</evidence>
<keyword evidence="1" id="KW-0812">Transmembrane</keyword>
<dbReference type="AlphaFoldDB" id="A0A7Z0J6V9"/>
<feature type="transmembrane region" description="Helical" evidence="1">
    <location>
        <begin position="56"/>
        <end position="76"/>
    </location>
</feature>
<dbReference type="EMBL" id="JACCFM010000001">
    <property type="protein sequence ID" value="NYJ20825.1"/>
    <property type="molecule type" value="Genomic_DNA"/>
</dbReference>
<name>A0A7Z0J6V9_9MICO</name>
<accession>A0A7Z0J6V9</accession>
<comment type="caution">
    <text evidence="2">The sequence shown here is derived from an EMBL/GenBank/DDBJ whole genome shotgun (WGS) entry which is preliminary data.</text>
</comment>
<sequence>MATLRRDSRPTWVPTKRQVLVHVNQCVMLWYLCIILMTFGIKVDSYQDGQVTASDVGGLLVALAVFVVWLCGAYLLRQWAAKPRSPGARLNDWRQTLTALANGFESHPSPAATFTSIMTAGTSGIREYPRFVAPGVEFGTLSSHSRRSGEWHYVAVTLPAPLPHLILDATSTGRLSSNLPVGLVRDQKLSLEGNFDQSFQVYSPLDYRMEALYVLTPDLMAALIDDAAGYNVEIIDHTLVFFTPRPADFSTSEPWNSVHALLTNVAPRIIAKARRYLDERVPGQEIPRVLAKLTAERERPEITWIAPPPLIGPEGRLTIRDRRTGVWSAVFGIGWFVGLTFLYAVPGLFAFAGFMSIIDGR</sequence>
<feature type="transmembrane region" description="Helical" evidence="1">
    <location>
        <begin position="21"/>
        <end position="41"/>
    </location>
</feature>
<feature type="transmembrane region" description="Helical" evidence="1">
    <location>
        <begin position="326"/>
        <end position="358"/>
    </location>
</feature>
<keyword evidence="3" id="KW-1185">Reference proteome</keyword>
<organism evidence="2 3">
    <name type="scientific">Glaciibacter psychrotolerans</name>
    <dbReference type="NCBI Taxonomy" id="670054"/>
    <lineage>
        <taxon>Bacteria</taxon>
        <taxon>Bacillati</taxon>
        <taxon>Actinomycetota</taxon>
        <taxon>Actinomycetes</taxon>
        <taxon>Micrococcales</taxon>
        <taxon>Microbacteriaceae</taxon>
        <taxon>Glaciibacter</taxon>
    </lineage>
</organism>
<protein>
    <recommendedName>
        <fullName evidence="4">DUF3137 domain-containing protein</fullName>
    </recommendedName>
</protein>
<keyword evidence="1" id="KW-0472">Membrane</keyword>
<evidence type="ECO:0000256" key="1">
    <source>
        <dbReference type="SAM" id="Phobius"/>
    </source>
</evidence>
<gene>
    <name evidence="2" type="ORF">HNR05_002616</name>
</gene>